<dbReference type="InterPro" id="IPR011129">
    <property type="entry name" value="CSD"/>
</dbReference>
<evidence type="ECO:0000313" key="3">
    <source>
        <dbReference type="Proteomes" id="UP000035444"/>
    </source>
</evidence>
<dbReference type="InterPro" id="IPR012340">
    <property type="entry name" value="NA-bd_OB-fold"/>
</dbReference>
<accession>A0A0H2MID3</accession>
<dbReference type="PATRIC" id="fig|1489064.4.peg.1381"/>
<name>A0A0H2MID3_9PROT</name>
<dbReference type="Pfam" id="PF00313">
    <property type="entry name" value="CSD"/>
    <property type="match status" value="2"/>
</dbReference>
<dbReference type="Gene3D" id="2.40.50.140">
    <property type="entry name" value="Nucleic acid-binding proteins"/>
    <property type="match status" value="2"/>
</dbReference>
<organism evidence="2 3">
    <name type="scientific">Kiloniella spongiae</name>
    <dbReference type="NCBI Taxonomy" id="1489064"/>
    <lineage>
        <taxon>Bacteria</taxon>
        <taxon>Pseudomonadati</taxon>
        <taxon>Pseudomonadota</taxon>
        <taxon>Alphaproteobacteria</taxon>
        <taxon>Rhodospirillales</taxon>
        <taxon>Kiloniellaceae</taxon>
        <taxon>Kiloniella</taxon>
    </lineage>
</organism>
<comment type="caution">
    <text evidence="2">The sequence shown here is derived from an EMBL/GenBank/DDBJ whole genome shotgun (WGS) entry which is preliminary data.</text>
</comment>
<protein>
    <recommendedName>
        <fullName evidence="1">CSD domain-containing protein</fullName>
    </recommendedName>
</protein>
<dbReference type="STRING" id="1489064.WH96_02275"/>
<dbReference type="SMART" id="SM00357">
    <property type="entry name" value="CSP"/>
    <property type="match status" value="2"/>
</dbReference>
<dbReference type="PANTHER" id="PTHR46565">
    <property type="entry name" value="COLD SHOCK DOMAIN PROTEIN 2"/>
    <property type="match status" value="1"/>
</dbReference>
<dbReference type="GO" id="GO:0005829">
    <property type="term" value="C:cytosol"/>
    <property type="evidence" value="ECO:0007669"/>
    <property type="project" value="UniProtKB-ARBA"/>
</dbReference>
<dbReference type="SUPFAM" id="SSF50249">
    <property type="entry name" value="Nucleic acid-binding proteins"/>
    <property type="match status" value="2"/>
</dbReference>
<feature type="domain" description="CSD" evidence="1">
    <location>
        <begin position="17"/>
        <end position="87"/>
    </location>
</feature>
<dbReference type="PROSITE" id="PS51857">
    <property type="entry name" value="CSD_2"/>
    <property type="match status" value="2"/>
</dbReference>
<dbReference type="EMBL" id="LAQL01000002">
    <property type="protein sequence ID" value="KLN62354.1"/>
    <property type="molecule type" value="Genomic_DNA"/>
</dbReference>
<gene>
    <name evidence="2" type="ORF">WH96_02275</name>
</gene>
<evidence type="ECO:0000259" key="1">
    <source>
        <dbReference type="PROSITE" id="PS51857"/>
    </source>
</evidence>
<evidence type="ECO:0000313" key="2">
    <source>
        <dbReference type="EMBL" id="KLN62354.1"/>
    </source>
</evidence>
<dbReference type="AlphaFoldDB" id="A0A0H2MID3"/>
<dbReference type="RefSeq" id="WP_047762477.1">
    <property type="nucleotide sequence ID" value="NZ_LAQL01000002.1"/>
</dbReference>
<dbReference type="Proteomes" id="UP000035444">
    <property type="component" value="Unassembled WGS sequence"/>
</dbReference>
<dbReference type="PANTHER" id="PTHR46565:SF20">
    <property type="entry name" value="COLD SHOCK DOMAIN-CONTAINING PROTEIN 4"/>
    <property type="match status" value="1"/>
</dbReference>
<keyword evidence="3" id="KW-1185">Reference proteome</keyword>
<reference evidence="2 3" key="1">
    <citation type="submission" date="2015-03" db="EMBL/GenBank/DDBJ databases">
        <title>Genome Sequence of Kiloniella spongiae MEBiC09566, isolated from a marine sponge.</title>
        <authorList>
            <person name="Shao Z."/>
            <person name="Wang L."/>
            <person name="Li X."/>
        </authorList>
    </citation>
    <scope>NUCLEOTIDE SEQUENCE [LARGE SCALE GENOMIC DNA]</scope>
    <source>
        <strain evidence="2 3">MEBiC09566</strain>
    </source>
</reference>
<sequence length="168" mass="18403">MLDTSVIVDQTEIEMPDIQARVKWFNATKGFGFVQAGEELPDAFLHISVLEKAGHRSLPEGAELICDLTNGDKGLQVKHIHSVESMPEPPPPPGSESGEPTIEGIVKFFNADKGYGFVSPDDGSRDIFISARILERSGIFRVAQNQRIKMETEDGDKGPLATIVQLLE</sequence>
<feature type="domain" description="CSD" evidence="1">
    <location>
        <begin position="101"/>
        <end position="166"/>
    </location>
</feature>
<proteinExistence type="predicted"/>
<dbReference type="PRINTS" id="PR00050">
    <property type="entry name" value="COLDSHOCK"/>
</dbReference>
<dbReference type="GO" id="GO:0003676">
    <property type="term" value="F:nucleic acid binding"/>
    <property type="evidence" value="ECO:0007669"/>
    <property type="project" value="InterPro"/>
</dbReference>
<dbReference type="InterPro" id="IPR002059">
    <property type="entry name" value="CSP_DNA-bd"/>
</dbReference>
<dbReference type="CDD" id="cd04458">
    <property type="entry name" value="CSP_CDS"/>
    <property type="match status" value="1"/>
</dbReference>